<reference evidence="4 5" key="1">
    <citation type="submission" date="2021-03" db="EMBL/GenBank/DDBJ databases">
        <title>Sequencing the genomes of 1000 actinobacteria strains.</title>
        <authorList>
            <person name="Klenk H.-P."/>
        </authorList>
    </citation>
    <scope>NUCLEOTIDE SEQUENCE [LARGE SCALE GENOMIC DNA]</scope>
    <source>
        <strain evidence="4 5">DSM 18824</strain>
    </source>
</reference>
<feature type="signal peptide" evidence="3">
    <location>
        <begin position="1"/>
        <end position="33"/>
    </location>
</feature>
<evidence type="ECO:0000256" key="3">
    <source>
        <dbReference type="SAM" id="SignalP"/>
    </source>
</evidence>
<dbReference type="EMBL" id="JAGINT010000001">
    <property type="protein sequence ID" value="MBP2352528.1"/>
    <property type="molecule type" value="Genomic_DNA"/>
</dbReference>
<protein>
    <submittedName>
        <fullName evidence="4">Uncharacterized protein</fullName>
    </submittedName>
</protein>
<name>A0ABS4ULK8_9ACTN</name>
<keyword evidence="5" id="KW-1185">Reference proteome</keyword>
<accession>A0ABS4ULK8</accession>
<evidence type="ECO:0000256" key="1">
    <source>
        <dbReference type="SAM" id="MobiDB-lite"/>
    </source>
</evidence>
<feature type="transmembrane region" description="Helical" evidence="2">
    <location>
        <begin position="117"/>
        <end position="137"/>
    </location>
</feature>
<dbReference type="RefSeq" id="WP_209695261.1">
    <property type="nucleotide sequence ID" value="NZ_BAAAVU010000009.1"/>
</dbReference>
<keyword evidence="2" id="KW-1133">Transmembrane helix</keyword>
<evidence type="ECO:0000256" key="2">
    <source>
        <dbReference type="SAM" id="Phobius"/>
    </source>
</evidence>
<evidence type="ECO:0000313" key="5">
    <source>
        <dbReference type="Proteomes" id="UP000755585"/>
    </source>
</evidence>
<keyword evidence="2" id="KW-0812">Transmembrane</keyword>
<proteinExistence type="predicted"/>
<comment type="caution">
    <text evidence="4">The sequence shown here is derived from an EMBL/GenBank/DDBJ whole genome shotgun (WGS) entry which is preliminary data.</text>
</comment>
<keyword evidence="2" id="KW-0472">Membrane</keyword>
<feature type="chain" id="PRO_5045953911" evidence="3">
    <location>
        <begin position="34"/>
        <end position="180"/>
    </location>
</feature>
<sequence length="180" mass="19193">MKDPLSRVIVWSLTLFAVLATGAAALATTQAWASRHRPDSPPPVSKAEVVSVQRYAGAPPVILVVGPTGSDVEVGGTQDLNQPYPLEGDYMDVVFLGSGAAVVPAAGRHDHTGSSTILMVGIWLGWCVVIGGCLLAGRYLRDAGRPWWPQRPALRSARAQGAVTKLHQREDRAGIPRARR</sequence>
<gene>
    <name evidence="4" type="ORF">JOF29_003611</name>
</gene>
<feature type="region of interest" description="Disordered" evidence="1">
    <location>
        <begin position="159"/>
        <end position="180"/>
    </location>
</feature>
<keyword evidence="3" id="KW-0732">Signal</keyword>
<dbReference type="Proteomes" id="UP000755585">
    <property type="component" value="Unassembled WGS sequence"/>
</dbReference>
<organism evidence="4 5">
    <name type="scientific">Kribbella aluminosa</name>
    <dbReference type="NCBI Taxonomy" id="416017"/>
    <lineage>
        <taxon>Bacteria</taxon>
        <taxon>Bacillati</taxon>
        <taxon>Actinomycetota</taxon>
        <taxon>Actinomycetes</taxon>
        <taxon>Propionibacteriales</taxon>
        <taxon>Kribbellaceae</taxon>
        <taxon>Kribbella</taxon>
    </lineage>
</organism>
<evidence type="ECO:0000313" key="4">
    <source>
        <dbReference type="EMBL" id="MBP2352528.1"/>
    </source>
</evidence>